<comment type="caution">
    <text evidence="2">The sequence shown here is derived from an EMBL/GenBank/DDBJ whole genome shotgun (WGS) entry which is preliminary data.</text>
</comment>
<feature type="transmembrane region" description="Helical" evidence="1">
    <location>
        <begin position="127"/>
        <end position="148"/>
    </location>
</feature>
<dbReference type="AlphaFoldDB" id="A0A7Y0GB97"/>
<evidence type="ECO:0000313" key="2">
    <source>
        <dbReference type="EMBL" id="NML96066.1"/>
    </source>
</evidence>
<protein>
    <recommendedName>
        <fullName evidence="4">DUF3592 domain-containing protein</fullName>
    </recommendedName>
</protein>
<accession>A0A7Y0GB97</accession>
<dbReference type="RefSeq" id="WP_169495269.1">
    <property type="nucleotide sequence ID" value="NZ_JABBGM010000016.1"/>
</dbReference>
<dbReference type="EMBL" id="JABBGM010000016">
    <property type="protein sequence ID" value="NML96066.1"/>
    <property type="molecule type" value="Genomic_DNA"/>
</dbReference>
<evidence type="ECO:0000313" key="3">
    <source>
        <dbReference type="Proteomes" id="UP000583556"/>
    </source>
</evidence>
<keyword evidence="1" id="KW-0472">Membrane</keyword>
<keyword evidence="1" id="KW-0812">Transmembrane</keyword>
<keyword evidence="3" id="KW-1185">Reference proteome</keyword>
<name>A0A7Y0GB97_9SPHN</name>
<keyword evidence="1" id="KW-1133">Transmembrane helix</keyword>
<dbReference type="Proteomes" id="UP000583556">
    <property type="component" value="Unassembled WGS sequence"/>
</dbReference>
<evidence type="ECO:0000256" key="1">
    <source>
        <dbReference type="SAM" id="Phobius"/>
    </source>
</evidence>
<sequence length="185" mass="20700">MTALDLLTLAIAALMLGTCWCVWRAATLFARWRPAVATVMRGGYSDAERLDDLLSMGASLGTRRGWDWRDGEGKRWIKDEVAFEVENGRTCRAIVGRQVTRAWKPSSVFRIWYDPADPARVTAYGPWYWSLMAAMSLGFVAAIAVWGLDWARTGTPPPWLAALADTPSDPPQTLWERVDQAVSHK</sequence>
<organism evidence="2 3">
    <name type="scientific">Novosphingobium olei</name>
    <dbReference type="NCBI Taxonomy" id="2728851"/>
    <lineage>
        <taxon>Bacteria</taxon>
        <taxon>Pseudomonadati</taxon>
        <taxon>Pseudomonadota</taxon>
        <taxon>Alphaproteobacteria</taxon>
        <taxon>Sphingomonadales</taxon>
        <taxon>Sphingomonadaceae</taxon>
        <taxon>Novosphingobium</taxon>
    </lineage>
</organism>
<evidence type="ECO:0008006" key="4">
    <source>
        <dbReference type="Google" id="ProtNLM"/>
    </source>
</evidence>
<gene>
    <name evidence="2" type="ORF">HHL27_20575</name>
</gene>
<reference evidence="2 3" key="1">
    <citation type="submission" date="2020-04" db="EMBL/GenBank/DDBJ databases">
        <title>Novosphingobium sp. TW-4 isolated from soil.</title>
        <authorList>
            <person name="Dahal R.H."/>
            <person name="Chaudhary D.K."/>
        </authorList>
    </citation>
    <scope>NUCLEOTIDE SEQUENCE [LARGE SCALE GENOMIC DNA]</scope>
    <source>
        <strain evidence="2 3">TW-4</strain>
    </source>
</reference>
<proteinExistence type="predicted"/>